<keyword evidence="9 10" id="KW-0472">Membrane</keyword>
<reference evidence="11 12" key="1">
    <citation type="submission" date="2024-05" db="EMBL/GenBank/DDBJ databases">
        <title>De novo assembly of an allotetraploid wild potato.</title>
        <authorList>
            <person name="Hosaka A.J."/>
        </authorList>
    </citation>
    <scope>NUCLEOTIDE SEQUENCE [LARGE SCALE GENOMIC DNA]</scope>
    <source>
        <tissue evidence="11">Young leaves</tissue>
    </source>
</reference>
<proteinExistence type="inferred from homology"/>
<evidence type="ECO:0000313" key="12">
    <source>
        <dbReference type="Proteomes" id="UP001627284"/>
    </source>
</evidence>
<evidence type="ECO:0000256" key="2">
    <source>
        <dbReference type="ARBA" id="ARBA00010794"/>
    </source>
</evidence>
<evidence type="ECO:0000256" key="5">
    <source>
        <dbReference type="ARBA" id="ARBA00022692"/>
    </source>
</evidence>
<gene>
    <name evidence="11" type="ORF">AABB24_031958</name>
</gene>
<evidence type="ECO:0000256" key="1">
    <source>
        <dbReference type="ARBA" id="ARBA00004477"/>
    </source>
</evidence>
<dbReference type="InterPro" id="IPR032974">
    <property type="entry name" value="Polypren_kinase"/>
</dbReference>
<evidence type="ECO:0000313" key="11">
    <source>
        <dbReference type="EMBL" id="KAL3335988.1"/>
    </source>
</evidence>
<dbReference type="GO" id="GO:0005789">
    <property type="term" value="C:endoplasmic reticulum membrane"/>
    <property type="evidence" value="ECO:0007669"/>
    <property type="project" value="UniProtKB-SubCell"/>
</dbReference>
<sequence>MKTPMSPSRCAHATSDACRPWLMPPNVGRRRFLDAHMPRPTIGIPMASSSFLTGERAVVALFISRIVFSVPQSLLSESLSLSLLSLLALSVEISVDASSSVPLSHFFKTRPGASSGIFLGAVTLPGVMVSKLIQMSRAVSSNQSGSEELEILQLLYWVTSASCYTVLASLCFIFYQQSDCKNCATSRCSSSCIALYFVVCCVSFAVKSHSGWYTAAILLWLFSHGYAAVKLIQNILHTFPACASIGEALLVTVGLVIYFGDMLACTAAKSHGYFAASKLVTVPYGIQRSEVSVIIQGLIIGLLLFPMLFKYMLQFLERVSLASSRDTADNHMRRSCVFYISLVGVLIITVPSWMQLVQDFHVHPFLWVLDFVLSEPLKRLSLCIYWLVVIYVSVIRFYNISKSSKIERILLRKYYHLMAVSMFVPALILQPKFLDLAFGAALAVFLMLEIIRIWRIWPLGQLVHQFMNAFTDHRDTDLLVVSHFSLLLGCALPIWLSSGFNDRPLAPFAGILNLGIGDTMASVVGYKYGVLRWSKTGKKTIEGTAAGITSVLAACSILLPLLATTRYVQNWFSLLFAVTISGLLEAYTAQLDNAFIPLVFYSLLCL</sequence>
<evidence type="ECO:0000256" key="7">
    <source>
        <dbReference type="ARBA" id="ARBA00022824"/>
    </source>
</evidence>
<evidence type="ECO:0000256" key="4">
    <source>
        <dbReference type="ARBA" id="ARBA00022679"/>
    </source>
</evidence>
<evidence type="ECO:0000256" key="6">
    <source>
        <dbReference type="ARBA" id="ARBA00022777"/>
    </source>
</evidence>
<keyword evidence="8 10" id="KW-1133">Transmembrane helix</keyword>
<feature type="transmembrane region" description="Helical" evidence="10">
    <location>
        <begin position="337"/>
        <end position="357"/>
    </location>
</feature>
<keyword evidence="7" id="KW-0256">Endoplasmic reticulum</keyword>
<protein>
    <recommendedName>
        <fullName evidence="3">dolichol kinase</fullName>
        <ecNumber evidence="3">2.7.1.108</ecNumber>
    </recommendedName>
</protein>
<feature type="transmembrane region" description="Helical" evidence="10">
    <location>
        <begin position="568"/>
        <end position="587"/>
    </location>
</feature>
<feature type="transmembrane region" description="Helical" evidence="10">
    <location>
        <begin position="241"/>
        <end position="260"/>
    </location>
</feature>
<evidence type="ECO:0000256" key="10">
    <source>
        <dbReference type="SAM" id="Phobius"/>
    </source>
</evidence>
<feature type="transmembrane region" description="Helical" evidence="10">
    <location>
        <begin position="115"/>
        <end position="134"/>
    </location>
</feature>
<keyword evidence="6" id="KW-0418">Kinase</keyword>
<dbReference type="Proteomes" id="UP001627284">
    <property type="component" value="Unassembled WGS sequence"/>
</dbReference>
<evidence type="ECO:0000256" key="9">
    <source>
        <dbReference type="ARBA" id="ARBA00023136"/>
    </source>
</evidence>
<feature type="transmembrane region" description="Helical" evidence="10">
    <location>
        <begin position="212"/>
        <end position="229"/>
    </location>
</feature>
<feature type="transmembrane region" description="Helical" evidence="10">
    <location>
        <begin position="541"/>
        <end position="562"/>
    </location>
</feature>
<keyword evidence="12" id="KW-1185">Reference proteome</keyword>
<feature type="transmembrane region" description="Helical" evidence="10">
    <location>
        <begin position="154"/>
        <end position="175"/>
    </location>
</feature>
<dbReference type="EC" id="2.7.1.108" evidence="3"/>
<feature type="transmembrane region" description="Helical" evidence="10">
    <location>
        <begin position="187"/>
        <end position="206"/>
    </location>
</feature>
<feature type="transmembrane region" description="Helical" evidence="10">
    <location>
        <begin position="478"/>
        <end position="496"/>
    </location>
</feature>
<comment type="caution">
    <text evidence="11">The sequence shown here is derived from an EMBL/GenBank/DDBJ whole genome shotgun (WGS) entry which is preliminary data.</text>
</comment>
<comment type="similarity">
    <text evidence="2">Belongs to the polyprenol kinase family.</text>
</comment>
<dbReference type="EMBL" id="JBJKTR010000018">
    <property type="protein sequence ID" value="KAL3335988.1"/>
    <property type="molecule type" value="Genomic_DNA"/>
</dbReference>
<keyword evidence="4" id="KW-0808">Transferase</keyword>
<dbReference type="PANTHER" id="PTHR13205:SF15">
    <property type="entry name" value="DOLICHOL KINASE"/>
    <property type="match status" value="1"/>
</dbReference>
<feature type="transmembrane region" description="Helical" evidence="10">
    <location>
        <begin position="410"/>
        <end position="430"/>
    </location>
</feature>
<dbReference type="GO" id="GO:0004168">
    <property type="term" value="F:dolichol kinase activity"/>
    <property type="evidence" value="ECO:0007669"/>
    <property type="project" value="UniProtKB-EC"/>
</dbReference>
<feature type="transmembrane region" description="Helical" evidence="10">
    <location>
        <begin position="293"/>
        <end position="316"/>
    </location>
</feature>
<evidence type="ECO:0000256" key="3">
    <source>
        <dbReference type="ARBA" id="ARBA00012132"/>
    </source>
</evidence>
<dbReference type="AlphaFoldDB" id="A0ABD2RVS4"/>
<feature type="transmembrane region" description="Helical" evidence="10">
    <location>
        <begin position="436"/>
        <end position="457"/>
    </location>
</feature>
<organism evidence="11 12">
    <name type="scientific">Solanum stoloniferum</name>
    <dbReference type="NCBI Taxonomy" id="62892"/>
    <lineage>
        <taxon>Eukaryota</taxon>
        <taxon>Viridiplantae</taxon>
        <taxon>Streptophyta</taxon>
        <taxon>Embryophyta</taxon>
        <taxon>Tracheophyta</taxon>
        <taxon>Spermatophyta</taxon>
        <taxon>Magnoliopsida</taxon>
        <taxon>eudicotyledons</taxon>
        <taxon>Gunneridae</taxon>
        <taxon>Pentapetalae</taxon>
        <taxon>asterids</taxon>
        <taxon>lamiids</taxon>
        <taxon>Solanales</taxon>
        <taxon>Solanaceae</taxon>
        <taxon>Solanoideae</taxon>
        <taxon>Solaneae</taxon>
        <taxon>Solanum</taxon>
    </lineage>
</organism>
<keyword evidence="5 10" id="KW-0812">Transmembrane</keyword>
<comment type="subcellular location">
    <subcellularLocation>
        <location evidence="1">Endoplasmic reticulum membrane</location>
        <topology evidence="1">Multi-pass membrane protein</topology>
    </subcellularLocation>
</comment>
<feature type="transmembrane region" description="Helical" evidence="10">
    <location>
        <begin position="377"/>
        <end position="398"/>
    </location>
</feature>
<accession>A0ABD2RVS4</accession>
<dbReference type="PANTHER" id="PTHR13205">
    <property type="entry name" value="TRANSMEMBRANE PROTEIN 15-RELATED"/>
    <property type="match status" value="1"/>
</dbReference>
<evidence type="ECO:0000256" key="8">
    <source>
        <dbReference type="ARBA" id="ARBA00022989"/>
    </source>
</evidence>
<name>A0ABD2RVS4_9SOLN</name>